<dbReference type="InterPro" id="IPR011066">
    <property type="entry name" value="MscS_channel_C_sf"/>
</dbReference>
<dbReference type="Proteomes" id="UP001382935">
    <property type="component" value="Chromosome"/>
</dbReference>
<keyword evidence="2" id="KW-1185">Reference proteome</keyword>
<dbReference type="EMBL" id="CP145607">
    <property type="protein sequence ID" value="WWM69648.1"/>
    <property type="molecule type" value="Genomic_DNA"/>
</dbReference>
<evidence type="ECO:0000313" key="2">
    <source>
        <dbReference type="Proteomes" id="UP001382935"/>
    </source>
</evidence>
<evidence type="ECO:0008006" key="3">
    <source>
        <dbReference type="Google" id="ProtNLM"/>
    </source>
</evidence>
<organism evidence="1 2">
    <name type="scientific">Sphingomonas kaistensis</name>
    <dbReference type="NCBI Taxonomy" id="298708"/>
    <lineage>
        <taxon>Bacteria</taxon>
        <taxon>Pseudomonadati</taxon>
        <taxon>Pseudomonadota</taxon>
        <taxon>Alphaproteobacteria</taxon>
        <taxon>Sphingomonadales</taxon>
        <taxon>Sphingomonadaceae</taxon>
        <taxon>Sphingomonas</taxon>
    </lineage>
</organism>
<gene>
    <name evidence="1" type="ORF">V6R86_02800</name>
</gene>
<reference evidence="1 2" key="1">
    <citation type="submission" date="2024-02" db="EMBL/GenBank/DDBJ databases">
        <title>Full genome sequence of Sphingomonas kaistensis.</title>
        <authorList>
            <person name="Poletto B.L."/>
            <person name="Silva G."/>
            <person name="Galante D."/>
            <person name="Campos K.R."/>
            <person name="Santos M.B.N."/>
            <person name="Sacchi C.T."/>
        </authorList>
    </citation>
    <scope>NUCLEOTIDE SEQUENCE [LARGE SCALE GENOMIC DNA]</scope>
    <source>
        <strain evidence="1 2">MA4R</strain>
    </source>
</reference>
<evidence type="ECO:0000313" key="1">
    <source>
        <dbReference type="EMBL" id="WWM69648.1"/>
    </source>
</evidence>
<proteinExistence type="predicted"/>
<sequence length="88" mass="9612">MAASSALQIFGITLVGATPENVYWRLTDNWLELAVRFLWPGHGTREIKDAISRDILKQLDAAGIGIASATYEVAGLPTLTVERQGTRK</sequence>
<name>A0ABZ2G0X5_9SPHN</name>
<protein>
    <recommendedName>
        <fullName evidence="3">Mechanosensitive ion channel</fullName>
    </recommendedName>
</protein>
<dbReference type="RefSeq" id="WP_338501894.1">
    <property type="nucleotide sequence ID" value="NZ_CP145607.1"/>
</dbReference>
<accession>A0ABZ2G0X5</accession>
<dbReference type="SUPFAM" id="SSF82689">
    <property type="entry name" value="Mechanosensitive channel protein MscS (YggB), C-terminal domain"/>
    <property type="match status" value="1"/>
</dbReference>